<feature type="compositionally biased region" description="Polar residues" evidence="1">
    <location>
        <begin position="144"/>
        <end position="160"/>
    </location>
</feature>
<name>A0A8J0T1P7_XENTR</name>
<protein>
    <submittedName>
        <fullName evidence="3">Uncharacterized protein LOC108646270</fullName>
    </submittedName>
</protein>
<gene>
    <name evidence="3 4" type="primary">LOC108646270</name>
</gene>
<dbReference type="Xenbase" id="XB-GENE-29090759">
    <property type="gene designation" value="LOC108646270"/>
</dbReference>
<reference evidence="3" key="1">
    <citation type="submission" date="2025-08" db="UniProtKB">
        <authorList>
            <consortium name="RefSeq"/>
        </authorList>
    </citation>
    <scope>IDENTIFICATION</scope>
    <source>
        <strain evidence="3">Nigerian</strain>
        <tissue evidence="3">Liver and blood</tissue>
    </source>
</reference>
<evidence type="ECO:0000313" key="2">
    <source>
        <dbReference type="Proteomes" id="UP000008143"/>
    </source>
</evidence>
<dbReference type="GeneID" id="108646270"/>
<organism evidence="2 3">
    <name type="scientific">Xenopus tropicalis</name>
    <name type="common">Western clawed frog</name>
    <name type="synonym">Silurana tropicalis</name>
    <dbReference type="NCBI Taxonomy" id="8364"/>
    <lineage>
        <taxon>Eukaryota</taxon>
        <taxon>Metazoa</taxon>
        <taxon>Chordata</taxon>
        <taxon>Craniata</taxon>
        <taxon>Vertebrata</taxon>
        <taxon>Euteleostomi</taxon>
        <taxon>Amphibia</taxon>
        <taxon>Batrachia</taxon>
        <taxon>Anura</taxon>
        <taxon>Pipoidea</taxon>
        <taxon>Pipidae</taxon>
        <taxon>Xenopodinae</taxon>
        <taxon>Xenopus</taxon>
        <taxon>Silurana</taxon>
    </lineage>
</organism>
<evidence type="ECO:0000256" key="1">
    <source>
        <dbReference type="SAM" id="MobiDB-lite"/>
    </source>
</evidence>
<dbReference type="Proteomes" id="UP000008143">
    <property type="component" value="Chromosome 3"/>
</dbReference>
<evidence type="ECO:0000313" key="4">
    <source>
        <dbReference type="Xenbase" id="XB-GENE-29090759"/>
    </source>
</evidence>
<feature type="compositionally biased region" description="Polar residues" evidence="1">
    <location>
        <begin position="172"/>
        <end position="182"/>
    </location>
</feature>
<proteinExistence type="predicted"/>
<accession>A0A8J0T1P7</accession>
<dbReference type="AlphaFoldDB" id="A0A8J0T1P7"/>
<keyword evidence="2" id="KW-1185">Reference proteome</keyword>
<evidence type="ECO:0000313" key="3">
    <source>
        <dbReference type="RefSeq" id="XP_017948234.1"/>
    </source>
</evidence>
<sequence>MDDRPSTRQPQVNIGSWCPDQVLSPNFSQAWMHIGTGEHNVSCYDANANTGIYSPLIREQLEPLQASESLLTSDYSAVTAGYGSTECYKEPTASSFSIPNLYLPEGITACEYQDSASSALISSLDYFYNVREYGIFMREENTTETVSLPSHSPNPTNVQNGRKRKLTEETIEATSLPTQEESSPTKKLKYVDIGHTEFEICTFFPQKASNLPCSEPKEI</sequence>
<dbReference type="KEGG" id="xtr:108646270"/>
<dbReference type="RefSeq" id="XP_017948234.1">
    <property type="nucleotide sequence ID" value="XM_018092745.2"/>
</dbReference>
<dbReference type="AGR" id="Xenbase:XB-GENE-29090759"/>
<feature type="region of interest" description="Disordered" evidence="1">
    <location>
        <begin position="144"/>
        <end position="183"/>
    </location>
</feature>